<dbReference type="RefSeq" id="XP_037894549.1">
    <property type="nucleotide sequence ID" value="XM_038038621.1"/>
</dbReference>
<evidence type="ECO:0000313" key="1">
    <source>
        <dbReference type="Proteomes" id="UP000092443"/>
    </source>
</evidence>
<gene>
    <name evidence="2" type="primary">LOC119640531</name>
</gene>
<proteinExistence type="predicted"/>
<dbReference type="KEGG" id="gfs:119640531"/>
<keyword evidence="1" id="KW-1185">Reference proteome</keyword>
<organism evidence="1 2">
    <name type="scientific">Glossina fuscipes</name>
    <dbReference type="NCBI Taxonomy" id="7396"/>
    <lineage>
        <taxon>Eukaryota</taxon>
        <taxon>Metazoa</taxon>
        <taxon>Ecdysozoa</taxon>
        <taxon>Arthropoda</taxon>
        <taxon>Hexapoda</taxon>
        <taxon>Insecta</taxon>
        <taxon>Pterygota</taxon>
        <taxon>Neoptera</taxon>
        <taxon>Endopterygota</taxon>
        <taxon>Diptera</taxon>
        <taxon>Brachycera</taxon>
        <taxon>Muscomorpha</taxon>
        <taxon>Hippoboscoidea</taxon>
        <taxon>Glossinidae</taxon>
        <taxon>Glossina</taxon>
    </lineage>
</organism>
<dbReference type="AlphaFoldDB" id="A0A9C5ZDK8"/>
<protein>
    <submittedName>
        <fullName evidence="2">Uncharacterized protein LOC119640531</fullName>
    </submittedName>
</protein>
<dbReference type="Proteomes" id="UP000092443">
    <property type="component" value="Unplaced"/>
</dbReference>
<name>A0A9C5ZDK8_9MUSC</name>
<accession>A0A9C5ZDK8</accession>
<reference evidence="2" key="1">
    <citation type="submission" date="2025-08" db="UniProtKB">
        <authorList>
            <consortium name="RefSeq"/>
        </authorList>
    </citation>
    <scope>IDENTIFICATION</scope>
    <source>
        <tissue evidence="2">Whole body pupa</tissue>
    </source>
</reference>
<sequence>MIDNFVKLAEKLLEAYPDTTIAPYKSCEVISANCCNNSTSRPLSGFRIDEDYFLINIMDYEIGVQIEEEFASFDGVAFKDFNIRYLNNAEEGYLRLLTESRATSVSSYHAKRV</sequence>
<dbReference type="GeneID" id="119640531"/>
<evidence type="ECO:0000313" key="2">
    <source>
        <dbReference type="RefSeq" id="XP_037894549.1"/>
    </source>
</evidence>